<proteinExistence type="predicted"/>
<protein>
    <submittedName>
        <fullName evidence="1">CLUMA_CG019685, isoform A</fullName>
    </submittedName>
</protein>
<sequence>MRKLSGVCVSNNFLLKPNLIHARASFSSCFRRSKCVHQKCLKEFNDLFLEQHQLKSFLKFFMLRKSSGLSTSSHASHEKSRDFFKVNASSITSQFNVMLTSVVAVAAAFNNNGVSMEKRER</sequence>
<dbReference type="AlphaFoldDB" id="A0A1J1J238"/>
<evidence type="ECO:0000313" key="2">
    <source>
        <dbReference type="Proteomes" id="UP000183832"/>
    </source>
</evidence>
<dbReference type="EMBL" id="CVRI01000067">
    <property type="protein sequence ID" value="CRL06611.1"/>
    <property type="molecule type" value="Genomic_DNA"/>
</dbReference>
<evidence type="ECO:0000313" key="1">
    <source>
        <dbReference type="EMBL" id="CRL06611.1"/>
    </source>
</evidence>
<organism evidence="1 2">
    <name type="scientific">Clunio marinus</name>
    <dbReference type="NCBI Taxonomy" id="568069"/>
    <lineage>
        <taxon>Eukaryota</taxon>
        <taxon>Metazoa</taxon>
        <taxon>Ecdysozoa</taxon>
        <taxon>Arthropoda</taxon>
        <taxon>Hexapoda</taxon>
        <taxon>Insecta</taxon>
        <taxon>Pterygota</taxon>
        <taxon>Neoptera</taxon>
        <taxon>Endopterygota</taxon>
        <taxon>Diptera</taxon>
        <taxon>Nematocera</taxon>
        <taxon>Chironomoidea</taxon>
        <taxon>Chironomidae</taxon>
        <taxon>Clunio</taxon>
    </lineage>
</organism>
<reference evidence="1 2" key="1">
    <citation type="submission" date="2015-04" db="EMBL/GenBank/DDBJ databases">
        <authorList>
            <person name="Syromyatnikov M.Y."/>
            <person name="Popov V.N."/>
        </authorList>
    </citation>
    <scope>NUCLEOTIDE SEQUENCE [LARGE SCALE GENOMIC DNA]</scope>
</reference>
<name>A0A1J1J238_9DIPT</name>
<dbReference type="Proteomes" id="UP000183832">
    <property type="component" value="Unassembled WGS sequence"/>
</dbReference>
<keyword evidence="2" id="KW-1185">Reference proteome</keyword>
<accession>A0A1J1J238</accession>
<gene>
    <name evidence="1" type="ORF">CLUMA_CG019685</name>
</gene>